<accession>A0A2M7U0T0</accession>
<dbReference type="InterPro" id="IPR036412">
    <property type="entry name" value="HAD-like_sf"/>
</dbReference>
<comment type="caution">
    <text evidence="1">The sequence shown here is derived from an EMBL/GenBank/DDBJ whole genome shotgun (WGS) entry which is preliminary data.</text>
</comment>
<dbReference type="AlphaFoldDB" id="A0A2M7U0T0"/>
<proteinExistence type="predicted"/>
<protein>
    <recommendedName>
        <fullName evidence="3">FCP1 homology domain-containing protein</fullName>
    </recommendedName>
</protein>
<name>A0A2M7U0T0_9BACT</name>
<reference evidence="2" key="1">
    <citation type="submission" date="2017-09" db="EMBL/GenBank/DDBJ databases">
        <title>Depth-based differentiation of microbial function through sediment-hosted aquifers and enrichment of novel symbionts in the deep terrestrial subsurface.</title>
        <authorList>
            <person name="Probst A.J."/>
            <person name="Ladd B."/>
            <person name="Jarett J.K."/>
            <person name="Geller-Mcgrath D.E."/>
            <person name="Sieber C.M.K."/>
            <person name="Emerson J.B."/>
            <person name="Anantharaman K."/>
            <person name="Thomas B.C."/>
            <person name="Malmstrom R."/>
            <person name="Stieglmeier M."/>
            <person name="Klingl A."/>
            <person name="Woyke T."/>
            <person name="Ryan C.M."/>
            <person name="Banfield J.F."/>
        </authorList>
    </citation>
    <scope>NUCLEOTIDE SEQUENCE [LARGE SCALE GENOMIC DNA]</scope>
</reference>
<evidence type="ECO:0008006" key="3">
    <source>
        <dbReference type="Google" id="ProtNLM"/>
    </source>
</evidence>
<organism evidence="1 2">
    <name type="scientific">Candidatus Roizmanbacteria bacterium CG_4_10_14_0_2_um_filter_39_13</name>
    <dbReference type="NCBI Taxonomy" id="1974825"/>
    <lineage>
        <taxon>Bacteria</taxon>
        <taxon>Candidatus Roizmaniibacteriota</taxon>
    </lineage>
</organism>
<dbReference type="SUPFAM" id="SSF56784">
    <property type="entry name" value="HAD-like"/>
    <property type="match status" value="1"/>
</dbReference>
<dbReference type="EMBL" id="PFOB01000016">
    <property type="protein sequence ID" value="PIZ63680.1"/>
    <property type="molecule type" value="Genomic_DNA"/>
</dbReference>
<evidence type="ECO:0000313" key="2">
    <source>
        <dbReference type="Proteomes" id="UP000228503"/>
    </source>
</evidence>
<gene>
    <name evidence="1" type="ORF">COY16_01235</name>
</gene>
<sequence length="201" mass="23472">MKQISMKKTSLKVGFDLDGVLLYNPARIFRPITIVAKTILRHKSPTKTEFYYPKSTIEKILWNIVHWSSLFIAPGFEDIKELAKEGKINAYIVTSRYDCLKGDFARWLNKMNAEVVFIDTFHNKNNLQPHIFKEKKINELGLDLFVEDNWDIVRHISTHTKTKGLWITNAIDKSISYELKFLSLKSAMNYIRLILSDQIHP</sequence>
<dbReference type="Proteomes" id="UP000228503">
    <property type="component" value="Unassembled WGS sequence"/>
</dbReference>
<evidence type="ECO:0000313" key="1">
    <source>
        <dbReference type="EMBL" id="PIZ63680.1"/>
    </source>
</evidence>